<keyword evidence="1" id="KW-0472">Membrane</keyword>
<keyword evidence="3" id="KW-1185">Reference proteome</keyword>
<dbReference type="OrthoDB" id="10679at10239"/>
<keyword evidence="1" id="KW-0812">Transmembrane</keyword>
<sequence length="683" mass="76183">MDAGYLFVLCVLVAIGGQTWGLVGYDCTSSVANITTISLFSVLPCELDQKPQSEYLSVIQVVQQRSVSRVHTFSCLVIRSSVIHHCGMHHHTSVGPMSIGEIMHTSNTQCADLHHFGKLAVGSGTLLTGFKVNETVQISITEHGYSDSEFKCRGTSFSHNGIAYHDAVMKSSYTVTLREEWASLDLDTGDLKMSTGYMHPFKTGQSFDASAGDVFWSTQDNQDCTPTSYLVLHEGAGIIYQGHRDTKTLVVNSSTHAMAVGILGPTLVCHQPALRTEHPKIFIVMKHPGSPSFFFKKSIVDPANVDMFLYINSKLVYLERHMGYQMSLVYEHFHKRTCNIKHQLLRHLIAIAVMNPEEFAWLYSKRPGVTAILRGELIYLMECQAVPVTIRKPSGRCYNELPVTFNNTPMFIKPRSRILVHYGSEIDCSPIVPAGFMIEGRWWALRPDSTQLPAPTTLSAEPEEGKWSYTSPHDLFKSGIYTLEELLAFQKRLLFSFEKPAISHTLSSAAARQPADLSGIDGAGLFHPGQLEEIQKNFMSKIWGWYWNVSVVLGGLVGIYMVFQLIKSVINSIITCTCLYRAYGCGVEILTCCFSSCAKYLLLKRHTDPDFRGGTARIVDWISRRSRPTTQVAQEDSVEAAVQLDDVRVEAPIATAPSRIHSPLYPPNEPIDTTYPSAYLRRS</sequence>
<evidence type="ECO:0000313" key="2">
    <source>
        <dbReference type="EMBL" id="AJG39078.1"/>
    </source>
</evidence>
<protein>
    <submittedName>
        <fullName evidence="2">Glycoprotein</fullName>
    </submittedName>
</protein>
<dbReference type="SMR" id="A0A0B5KXA3"/>
<evidence type="ECO:0000256" key="1">
    <source>
        <dbReference type="SAM" id="Phobius"/>
    </source>
</evidence>
<dbReference type="Proteomes" id="UP000242589">
    <property type="component" value="Segment"/>
</dbReference>
<feature type="transmembrane region" description="Helical" evidence="1">
    <location>
        <begin position="545"/>
        <end position="563"/>
    </location>
</feature>
<dbReference type="GeneID" id="26131652"/>
<reference evidence="2 3" key="1">
    <citation type="journal article" date="2015" name="Elife">
        <title>Unprecedented genomic diversity of RNA viruses in arthropods reveals the ancestry of negative-sense RNA viruses.</title>
        <authorList>
            <person name="Li C.X."/>
            <person name="Shi M."/>
            <person name="Tian J.H."/>
            <person name="Lin X.D."/>
            <person name="Kang Y.J."/>
            <person name="Chen L.J."/>
            <person name="Qin X.C."/>
            <person name="Xu J."/>
            <person name="Holmes E.C."/>
            <person name="Zhang Y.Z."/>
        </authorList>
    </citation>
    <scope>NUCLEOTIDE SEQUENCE [LARGE SCALE GENOMIC DNA]</scope>
    <source>
        <strain evidence="2 3">X78-1</strain>
    </source>
</reference>
<dbReference type="RefSeq" id="YP_009177723.1">
    <property type="nucleotide sequence ID" value="NC_028266.1"/>
</dbReference>
<evidence type="ECO:0000313" key="3">
    <source>
        <dbReference type="Proteomes" id="UP000242589"/>
    </source>
</evidence>
<dbReference type="EMBL" id="KM817611">
    <property type="protein sequence ID" value="AJG39078.1"/>
    <property type="molecule type" value="Viral_cRNA"/>
</dbReference>
<gene>
    <name evidence="2" type="primary">G</name>
</gene>
<accession>A0A0B5KXA3</accession>
<dbReference type="KEGG" id="vg:26131652"/>
<name>A0A0B5KXA3_9VIRU</name>
<keyword evidence="1" id="KW-1133">Transmembrane helix</keyword>
<dbReference type="Pfam" id="PF24664">
    <property type="entry name" value="Monjiviricetes_fusion"/>
    <property type="match status" value="1"/>
</dbReference>
<organism evidence="2 3">
    <name type="scientific">Wuhan tick virus 2</name>
    <dbReference type="NCBI Taxonomy" id="1608138"/>
    <lineage>
        <taxon>Viruses</taxon>
        <taxon>Riboviria</taxon>
        <taxon>Orthornavirae</taxon>
        <taxon>Negarnaviricota</taxon>
        <taxon>Haploviricotina</taxon>
        <taxon>Monjiviricetes</taxon>
        <taxon>Jingchuvirales</taxon>
        <taxon>Chuviridae</taxon>
        <taxon>Mivirus</taxon>
        <taxon>Mivirus wuhanense</taxon>
    </lineage>
</organism>
<proteinExistence type="predicted"/>